<protein>
    <submittedName>
        <fullName evidence="2">9657_t:CDS:1</fullName>
    </submittedName>
</protein>
<dbReference type="Proteomes" id="UP000789739">
    <property type="component" value="Unassembled WGS sequence"/>
</dbReference>
<evidence type="ECO:0000313" key="2">
    <source>
        <dbReference type="EMBL" id="CAG8500059.1"/>
    </source>
</evidence>
<feature type="transmembrane region" description="Helical" evidence="1">
    <location>
        <begin position="157"/>
        <end position="178"/>
    </location>
</feature>
<feature type="transmembrane region" description="Helical" evidence="1">
    <location>
        <begin position="74"/>
        <end position="93"/>
    </location>
</feature>
<feature type="transmembrane region" description="Helical" evidence="1">
    <location>
        <begin position="105"/>
        <end position="129"/>
    </location>
</feature>
<name>A0A9N8ZLU1_9GLOM</name>
<keyword evidence="1" id="KW-1133">Transmembrane helix</keyword>
<sequence length="330" mass="38383">MPNVTVDGKVVNICRWDLSFQDCVDKPFYITNVEISMILTSALIIIVFSFLVYRRQVLKTPLWSGKQFAPLDGLLFWILIWAILRIAASIIKLNDLWPTSIWRYVFFNVGWWIANIAVATYTCGLFYAIPRMQSHRFSSIYTSTRTLYIPNPAIVPYLYWSLFALNIIFFETFAILAIKARFSKRSDLELIFWRIHWTGIIVEQLILMSLLLYYGRMLVHLARECVILAAAEDEKNKYENFANKMNSANFGFTIAFVWYILSLTCFVLFSRRMFTDPLVNRIYAGVMENCSSLLAIGITFSMIYCEVKQTYSSLSQQELSTVWTLNNQEA</sequence>
<dbReference type="AlphaFoldDB" id="A0A9N8ZLU1"/>
<keyword evidence="1" id="KW-0812">Transmembrane</keyword>
<keyword evidence="3" id="KW-1185">Reference proteome</keyword>
<evidence type="ECO:0000313" key="3">
    <source>
        <dbReference type="Proteomes" id="UP000789739"/>
    </source>
</evidence>
<proteinExistence type="predicted"/>
<comment type="caution">
    <text evidence="2">The sequence shown here is derived from an EMBL/GenBank/DDBJ whole genome shotgun (WGS) entry which is preliminary data.</text>
</comment>
<dbReference type="EMBL" id="CAJVPI010000203">
    <property type="protein sequence ID" value="CAG8500059.1"/>
    <property type="molecule type" value="Genomic_DNA"/>
</dbReference>
<feature type="transmembrane region" description="Helical" evidence="1">
    <location>
        <begin position="35"/>
        <end position="54"/>
    </location>
</feature>
<gene>
    <name evidence="2" type="ORF">PBRASI_LOCUS2560</name>
</gene>
<reference evidence="2" key="1">
    <citation type="submission" date="2021-06" db="EMBL/GenBank/DDBJ databases">
        <authorList>
            <person name="Kallberg Y."/>
            <person name="Tangrot J."/>
            <person name="Rosling A."/>
        </authorList>
    </citation>
    <scope>NUCLEOTIDE SEQUENCE</scope>
    <source>
        <strain evidence="2">BR232B</strain>
    </source>
</reference>
<evidence type="ECO:0000256" key="1">
    <source>
        <dbReference type="SAM" id="Phobius"/>
    </source>
</evidence>
<feature type="transmembrane region" description="Helical" evidence="1">
    <location>
        <begin position="250"/>
        <end position="270"/>
    </location>
</feature>
<keyword evidence="1" id="KW-0472">Membrane</keyword>
<feature type="transmembrane region" description="Helical" evidence="1">
    <location>
        <begin position="282"/>
        <end position="304"/>
    </location>
</feature>
<organism evidence="2 3">
    <name type="scientific">Paraglomus brasilianum</name>
    <dbReference type="NCBI Taxonomy" id="144538"/>
    <lineage>
        <taxon>Eukaryota</taxon>
        <taxon>Fungi</taxon>
        <taxon>Fungi incertae sedis</taxon>
        <taxon>Mucoromycota</taxon>
        <taxon>Glomeromycotina</taxon>
        <taxon>Glomeromycetes</taxon>
        <taxon>Paraglomerales</taxon>
        <taxon>Paraglomeraceae</taxon>
        <taxon>Paraglomus</taxon>
    </lineage>
</organism>
<dbReference type="OrthoDB" id="2345574at2759"/>
<accession>A0A9N8ZLU1</accession>
<feature type="transmembrane region" description="Helical" evidence="1">
    <location>
        <begin position="190"/>
        <end position="214"/>
    </location>
</feature>